<accession>A0A8X7Z5T8</accession>
<evidence type="ECO:0000313" key="2">
    <source>
        <dbReference type="EMBL" id="KAG6760698.1"/>
    </source>
</evidence>
<dbReference type="OrthoDB" id="429145at2759"/>
<dbReference type="AlphaFoldDB" id="A0A8X7Z5T8"/>
<organism evidence="2 3">
    <name type="scientific">Populus tomentosa</name>
    <name type="common">Chinese white poplar</name>
    <dbReference type="NCBI Taxonomy" id="118781"/>
    <lineage>
        <taxon>Eukaryota</taxon>
        <taxon>Viridiplantae</taxon>
        <taxon>Streptophyta</taxon>
        <taxon>Embryophyta</taxon>
        <taxon>Tracheophyta</taxon>
        <taxon>Spermatophyta</taxon>
        <taxon>Magnoliopsida</taxon>
        <taxon>eudicotyledons</taxon>
        <taxon>Gunneridae</taxon>
        <taxon>Pentapetalae</taxon>
        <taxon>rosids</taxon>
        <taxon>fabids</taxon>
        <taxon>Malpighiales</taxon>
        <taxon>Salicaceae</taxon>
        <taxon>Saliceae</taxon>
        <taxon>Populus</taxon>
    </lineage>
</organism>
<evidence type="ECO:0000256" key="1">
    <source>
        <dbReference type="SAM" id="MobiDB-lite"/>
    </source>
</evidence>
<gene>
    <name evidence="2" type="ORF">POTOM_033877</name>
</gene>
<keyword evidence="3" id="KW-1185">Reference proteome</keyword>
<sequence>MELMKTFIPYVITIINGKTNISSIGDNHNDGVSQSDALYSNKEDETEFNYDPNGEKGPAQRGRIHPEWGSCSHGSMQSPLDLMNDGVDKPANSSLRNRGHDMMLKWEGGAGIIEINGTGYMYSSSAAGIHLLNIQSMAKEVFNSLICQLPLEAHMVDASLDRKGCCCWYYVHDWRTRLFPVICLELQGPAATARMQKHASPPRVEGLKCLRQLDT</sequence>
<reference evidence="2" key="1">
    <citation type="journal article" date="2020" name="bioRxiv">
        <title>Hybrid origin of Populus tomentosa Carr. identified through genome sequencing and phylogenomic analysis.</title>
        <authorList>
            <person name="An X."/>
            <person name="Gao K."/>
            <person name="Chen Z."/>
            <person name="Li J."/>
            <person name="Yang X."/>
            <person name="Yang X."/>
            <person name="Zhou J."/>
            <person name="Guo T."/>
            <person name="Zhao T."/>
            <person name="Huang S."/>
            <person name="Miao D."/>
            <person name="Khan W.U."/>
            <person name="Rao P."/>
            <person name="Ye M."/>
            <person name="Lei B."/>
            <person name="Liao W."/>
            <person name="Wang J."/>
            <person name="Ji L."/>
            <person name="Li Y."/>
            <person name="Guo B."/>
            <person name="Mustafa N.S."/>
            <person name="Li S."/>
            <person name="Yun Q."/>
            <person name="Keller S.R."/>
            <person name="Mao J."/>
            <person name="Zhang R."/>
            <person name="Strauss S.H."/>
        </authorList>
    </citation>
    <scope>NUCLEOTIDE SEQUENCE</scope>
    <source>
        <strain evidence="2">GM15</strain>
        <tissue evidence="2">Leaf</tissue>
    </source>
</reference>
<dbReference type="EMBL" id="JAAWWB010000018">
    <property type="protein sequence ID" value="KAG6760698.1"/>
    <property type="molecule type" value="Genomic_DNA"/>
</dbReference>
<name>A0A8X7Z5T8_POPTO</name>
<proteinExistence type="predicted"/>
<protein>
    <submittedName>
        <fullName evidence="2">Uncharacterized protein</fullName>
    </submittedName>
</protein>
<feature type="region of interest" description="Disordered" evidence="1">
    <location>
        <begin position="43"/>
        <end position="70"/>
    </location>
</feature>
<comment type="caution">
    <text evidence="2">The sequence shown here is derived from an EMBL/GenBank/DDBJ whole genome shotgun (WGS) entry which is preliminary data.</text>
</comment>
<dbReference type="Proteomes" id="UP000886885">
    <property type="component" value="Chromosome 9D"/>
</dbReference>
<evidence type="ECO:0000313" key="3">
    <source>
        <dbReference type="Proteomes" id="UP000886885"/>
    </source>
</evidence>